<keyword evidence="6" id="KW-1185">Reference proteome</keyword>
<dbReference type="AlphaFoldDB" id="A0AAD1M8X1"/>
<evidence type="ECO:0000313" key="5">
    <source>
        <dbReference type="EMBL" id="BBX05447.1"/>
    </source>
</evidence>
<dbReference type="PANTHER" id="PTHR23028">
    <property type="entry name" value="ACETYLTRANSFERASE"/>
    <property type="match status" value="1"/>
</dbReference>
<evidence type="ECO:0000256" key="1">
    <source>
        <dbReference type="SAM" id="MobiDB-lite"/>
    </source>
</evidence>
<feature type="transmembrane region" description="Helical" evidence="2">
    <location>
        <begin position="276"/>
        <end position="295"/>
    </location>
</feature>
<dbReference type="InterPro" id="IPR043968">
    <property type="entry name" value="SGNH"/>
</dbReference>
<dbReference type="PANTHER" id="PTHR23028:SF53">
    <property type="entry name" value="ACYL_TRANSF_3 DOMAIN-CONTAINING PROTEIN"/>
    <property type="match status" value="1"/>
</dbReference>
<feature type="domain" description="Acyltransferase 3" evidence="3">
    <location>
        <begin position="21"/>
        <end position="356"/>
    </location>
</feature>
<evidence type="ECO:0000259" key="3">
    <source>
        <dbReference type="Pfam" id="PF01757"/>
    </source>
</evidence>
<sequence length="696" mass="75890">MTTVERGQTQKQRGAAQRRPDLQGMRAVAVLTVFANHLFGWPSGGFVGVDIFFVLSGFFITGLLIRERKATHKLSFQNFYTRRVKRIIPSALLVLVVTVAAGYLLFTATRAKDTLLDALYAAVFASNFRFEAVGADYFQSARPPSPIQHYWSLSIEEQFYFVWPLLLVVVFAVTRPLRQRHMRRAREWGMLAVMGLIVAASFGWAMYLSATDPNAAYFSTFARIWELGMGALVAIAGPWLERIPSPTRPALAYAGLAGVVASLFLINPAVQFPAPWAALPVLSTAVVVAAFHGAPVPRVMAPLTNRVVQYFGDTSYTLYLWHWPVIVLLVALLPKGVTFYTIAVVVSLALTAVTYRFYENPIRKSRWLLKTRRSGRRKALDPSAWGLVGFAAASAVVVTIATIQLDHPAPNVASNTPQAVLTPKADPCFGSAAMITPGCPLRNTEYALSPSIDDFAKDIPGELGCYRNKTDPVEVKTCSFGYVGPDATQIALVGDSHARALLPALWPLLDKNKWHLTTYLGVDCVLADQPDGCDWLIPNIQAQLVAHRYNMVITTNLNRESSVTAGDYERAWAPIMAAGSRIVVVLDNPAASEESLACLTRVTFDADHTGDCGTPRAQAIPGADALASAAKATPGVTLVDFTKFYCNVDRCPSVIGNVIVYSDASDSLKNSHPTATFMQTLAQPLETAMKDVLATR</sequence>
<evidence type="ECO:0000259" key="4">
    <source>
        <dbReference type="Pfam" id="PF19040"/>
    </source>
</evidence>
<dbReference type="Proteomes" id="UP000467327">
    <property type="component" value="Chromosome"/>
</dbReference>
<dbReference type="GO" id="GO:0016020">
    <property type="term" value="C:membrane"/>
    <property type="evidence" value="ECO:0007669"/>
    <property type="project" value="TreeGrafter"/>
</dbReference>
<feature type="transmembrane region" description="Helical" evidence="2">
    <location>
        <begin position="216"/>
        <end position="239"/>
    </location>
</feature>
<feature type="transmembrane region" description="Helical" evidence="2">
    <location>
        <begin position="316"/>
        <end position="333"/>
    </location>
</feature>
<dbReference type="GO" id="GO:0009103">
    <property type="term" value="P:lipopolysaccharide biosynthetic process"/>
    <property type="evidence" value="ECO:0007669"/>
    <property type="project" value="TreeGrafter"/>
</dbReference>
<keyword evidence="2" id="KW-0472">Membrane</keyword>
<feature type="transmembrane region" description="Helical" evidence="2">
    <location>
        <begin position="339"/>
        <end position="358"/>
    </location>
</feature>
<feature type="transmembrane region" description="Helical" evidence="2">
    <location>
        <begin position="45"/>
        <end position="65"/>
    </location>
</feature>
<evidence type="ECO:0000313" key="6">
    <source>
        <dbReference type="Proteomes" id="UP000467327"/>
    </source>
</evidence>
<feature type="transmembrane region" description="Helical" evidence="2">
    <location>
        <begin position="189"/>
        <end position="210"/>
    </location>
</feature>
<feature type="compositionally biased region" description="Polar residues" evidence="1">
    <location>
        <begin position="1"/>
        <end position="12"/>
    </location>
</feature>
<feature type="transmembrane region" description="Helical" evidence="2">
    <location>
        <begin position="379"/>
        <end position="403"/>
    </location>
</feature>
<evidence type="ECO:0000256" key="2">
    <source>
        <dbReference type="SAM" id="Phobius"/>
    </source>
</evidence>
<proteinExistence type="predicted"/>
<feature type="transmembrane region" description="Helical" evidence="2">
    <location>
        <begin position="86"/>
        <end position="106"/>
    </location>
</feature>
<keyword evidence="2" id="KW-0812">Transmembrane</keyword>
<name>A0AAD1M8X1_9MYCO</name>
<dbReference type="InterPro" id="IPR050879">
    <property type="entry name" value="Acyltransferase_3"/>
</dbReference>
<dbReference type="Pfam" id="PF01757">
    <property type="entry name" value="Acyl_transf_3"/>
    <property type="match status" value="1"/>
</dbReference>
<dbReference type="KEGG" id="maic:MAIC_02500"/>
<feature type="transmembrane region" description="Helical" evidence="2">
    <location>
        <begin position="159"/>
        <end position="177"/>
    </location>
</feature>
<feature type="domain" description="SGNH" evidence="4">
    <location>
        <begin position="465"/>
        <end position="664"/>
    </location>
</feature>
<dbReference type="Pfam" id="PF19040">
    <property type="entry name" value="SGNH"/>
    <property type="match status" value="1"/>
</dbReference>
<dbReference type="GO" id="GO:0016747">
    <property type="term" value="F:acyltransferase activity, transferring groups other than amino-acyl groups"/>
    <property type="evidence" value="ECO:0007669"/>
    <property type="project" value="InterPro"/>
</dbReference>
<keyword evidence="5" id="KW-0808">Transferase</keyword>
<feature type="transmembrane region" description="Helical" evidence="2">
    <location>
        <begin position="251"/>
        <end position="270"/>
    </location>
</feature>
<accession>A0AAD1M8X1</accession>
<gene>
    <name evidence="5" type="ORF">MAIC_02500</name>
</gene>
<reference evidence="5 6" key="1">
    <citation type="journal article" date="2019" name="Emerg. Microbes Infect.">
        <title>Comprehensive subspecies identification of 175 nontuberculous mycobacteria species based on 7547 genomic profiles.</title>
        <authorList>
            <person name="Matsumoto Y."/>
            <person name="Kinjo T."/>
            <person name="Motooka D."/>
            <person name="Nabeya D."/>
            <person name="Jung N."/>
            <person name="Uechi K."/>
            <person name="Horii T."/>
            <person name="Iida T."/>
            <person name="Fujita J."/>
            <person name="Nakamura S."/>
        </authorList>
    </citation>
    <scope>NUCLEOTIDE SEQUENCE [LARGE SCALE GENOMIC DNA]</scope>
    <source>
        <strain evidence="5 6">JCM 6376</strain>
    </source>
</reference>
<feature type="region of interest" description="Disordered" evidence="1">
    <location>
        <begin position="1"/>
        <end position="20"/>
    </location>
</feature>
<keyword evidence="5" id="KW-0012">Acyltransferase</keyword>
<organism evidence="5 6">
    <name type="scientific">Mycolicibacterium aichiense</name>
    <dbReference type="NCBI Taxonomy" id="1799"/>
    <lineage>
        <taxon>Bacteria</taxon>
        <taxon>Bacillati</taxon>
        <taxon>Actinomycetota</taxon>
        <taxon>Actinomycetes</taxon>
        <taxon>Mycobacteriales</taxon>
        <taxon>Mycobacteriaceae</taxon>
        <taxon>Mycolicibacterium</taxon>
    </lineage>
</organism>
<keyword evidence="2" id="KW-1133">Transmembrane helix</keyword>
<protein>
    <submittedName>
        <fullName evidence="5">Acyltransferase</fullName>
    </submittedName>
</protein>
<dbReference type="InterPro" id="IPR002656">
    <property type="entry name" value="Acyl_transf_3_dom"/>
</dbReference>
<dbReference type="EMBL" id="AP022561">
    <property type="protein sequence ID" value="BBX05447.1"/>
    <property type="molecule type" value="Genomic_DNA"/>
</dbReference>